<sequence>MKLSKRLRTSIITALIASCIASTSASIYFSKVFTVNTNLVENHQTINQPIINKSHINKLLTDQNQLNINNFKVTFLNELKKQNKDLKVLDDLVSFTYNKTEVCVNYKNYKWFYKIVYN</sequence>
<organism evidence="2 3">
    <name type="scientific">Mycoplasma yeatsii</name>
    <dbReference type="NCBI Taxonomy" id="51365"/>
    <lineage>
        <taxon>Bacteria</taxon>
        <taxon>Bacillati</taxon>
        <taxon>Mycoplasmatota</taxon>
        <taxon>Mollicutes</taxon>
        <taxon>Mycoplasmataceae</taxon>
        <taxon>Mycoplasma</taxon>
    </lineage>
</organism>
<keyword evidence="3" id="KW-1185">Reference proteome</keyword>
<keyword evidence="1" id="KW-0732">Signal</keyword>
<feature type="chain" id="PRO_5045255303" evidence="1">
    <location>
        <begin position="26"/>
        <end position="118"/>
    </location>
</feature>
<name>A0ABU0NDN6_9MOLU</name>
<feature type="signal peptide" evidence="1">
    <location>
        <begin position="1"/>
        <end position="25"/>
    </location>
</feature>
<dbReference type="RefSeq" id="WP_307444152.1">
    <property type="nucleotide sequence ID" value="NZ_JAUSWP010000001.1"/>
</dbReference>
<proteinExistence type="predicted"/>
<protein>
    <submittedName>
        <fullName evidence="2">TolA-binding protein</fullName>
    </submittedName>
</protein>
<reference evidence="2" key="1">
    <citation type="submission" date="2023-07" db="EMBL/GenBank/DDBJ databases">
        <title>Genomic Encyclopedia of Type Strains, Phase IV (KMG-IV): sequencing the most valuable type-strain genomes for metagenomic binning, comparative biology and taxonomic classification.</title>
        <authorList>
            <person name="Goeker M."/>
        </authorList>
    </citation>
    <scope>NUCLEOTIDE SEQUENCE [LARGE SCALE GENOMIC DNA]</scope>
    <source>
        <strain evidence="2">DSM 22019</strain>
    </source>
</reference>
<dbReference type="Proteomes" id="UP001236620">
    <property type="component" value="Unassembled WGS sequence"/>
</dbReference>
<dbReference type="PROSITE" id="PS51257">
    <property type="entry name" value="PROKAR_LIPOPROTEIN"/>
    <property type="match status" value="1"/>
</dbReference>
<gene>
    <name evidence="2" type="ORF">J2Z63_000174</name>
</gene>
<evidence type="ECO:0000256" key="1">
    <source>
        <dbReference type="SAM" id="SignalP"/>
    </source>
</evidence>
<evidence type="ECO:0000313" key="3">
    <source>
        <dbReference type="Proteomes" id="UP001236620"/>
    </source>
</evidence>
<accession>A0ABU0NDN6</accession>
<dbReference type="EMBL" id="JAUSWP010000001">
    <property type="protein sequence ID" value="MDQ0567553.1"/>
    <property type="molecule type" value="Genomic_DNA"/>
</dbReference>
<evidence type="ECO:0000313" key="2">
    <source>
        <dbReference type="EMBL" id="MDQ0567553.1"/>
    </source>
</evidence>
<comment type="caution">
    <text evidence="2">The sequence shown here is derived from an EMBL/GenBank/DDBJ whole genome shotgun (WGS) entry which is preliminary data.</text>
</comment>